<proteinExistence type="predicted"/>
<evidence type="ECO:0000313" key="2">
    <source>
        <dbReference type="EMBL" id="KAG5166735.1"/>
    </source>
</evidence>
<feature type="transmembrane region" description="Helical" evidence="1">
    <location>
        <begin position="127"/>
        <end position="145"/>
    </location>
</feature>
<keyword evidence="1" id="KW-1133">Transmembrane helix</keyword>
<gene>
    <name evidence="2" type="ORF">JR316_008825</name>
</gene>
<protein>
    <submittedName>
        <fullName evidence="2">Uncharacterized protein</fullName>
    </submittedName>
</protein>
<accession>A0A8H7XRY4</accession>
<sequence length="249" mass="27065">MGVINLSLFFAGASTTAARSWDRCKTARYGADDISSAISTLLFLFFTVSIQLSLQGPGVHSQNTKVALAYIKDLGGWKADVHPQCSFDVNTVVAQIISDTISNIFLILIPVSIALVASIQTRQRFRLITMFSTTLLATAVSFYHSYVLLRWSGWQEILAAILQCTVCVIVSNISVLIAWLLRRTPPASPESDEQLWLQTISWAVGSATKLFLAWVPVSSVANSNDHGGGSNSGIRGNIQSNMQLEIVQG</sequence>
<comment type="caution">
    <text evidence="2">The sequence shown here is derived from an EMBL/GenBank/DDBJ whole genome shotgun (WGS) entry which is preliminary data.</text>
</comment>
<organism evidence="2">
    <name type="scientific">Psilocybe cubensis</name>
    <name type="common">Psychedelic mushroom</name>
    <name type="synonym">Stropharia cubensis</name>
    <dbReference type="NCBI Taxonomy" id="181762"/>
    <lineage>
        <taxon>Eukaryota</taxon>
        <taxon>Fungi</taxon>
        <taxon>Dikarya</taxon>
        <taxon>Basidiomycota</taxon>
        <taxon>Agaricomycotina</taxon>
        <taxon>Agaricomycetes</taxon>
        <taxon>Agaricomycetidae</taxon>
        <taxon>Agaricales</taxon>
        <taxon>Agaricineae</taxon>
        <taxon>Strophariaceae</taxon>
        <taxon>Psilocybe</taxon>
    </lineage>
</organism>
<dbReference type="EMBL" id="JAFIQS010000008">
    <property type="protein sequence ID" value="KAG5166735.1"/>
    <property type="molecule type" value="Genomic_DNA"/>
</dbReference>
<keyword evidence="1" id="KW-0472">Membrane</keyword>
<dbReference type="AlphaFoldDB" id="A0A8H7XRY4"/>
<name>A0A8H7XRY4_PSICU</name>
<reference evidence="2" key="1">
    <citation type="submission" date="2021-02" db="EMBL/GenBank/DDBJ databases">
        <title>Psilocybe cubensis genome.</title>
        <authorList>
            <person name="Mckernan K.J."/>
            <person name="Crawford S."/>
            <person name="Trippe A."/>
            <person name="Kane L.T."/>
            <person name="Mclaughlin S."/>
        </authorList>
    </citation>
    <scope>NUCLEOTIDE SEQUENCE [LARGE SCALE GENOMIC DNA]</scope>
    <source>
        <strain evidence="2">MGC-MH-2018</strain>
    </source>
</reference>
<evidence type="ECO:0000256" key="1">
    <source>
        <dbReference type="SAM" id="Phobius"/>
    </source>
</evidence>
<feature type="transmembrane region" description="Helical" evidence="1">
    <location>
        <begin position="34"/>
        <end position="54"/>
    </location>
</feature>
<feature type="transmembrane region" description="Helical" evidence="1">
    <location>
        <begin position="157"/>
        <end position="181"/>
    </location>
</feature>
<keyword evidence="1" id="KW-0812">Transmembrane</keyword>